<feature type="compositionally biased region" description="Low complexity" evidence="1">
    <location>
        <begin position="72"/>
        <end position="81"/>
    </location>
</feature>
<dbReference type="Gramene" id="RZC61943">
    <property type="protein sequence ID" value="RZC61943"/>
    <property type="gene ID" value="C5167_023695"/>
</dbReference>
<feature type="region of interest" description="Disordered" evidence="1">
    <location>
        <begin position="72"/>
        <end position="101"/>
    </location>
</feature>
<dbReference type="EMBL" id="CM010719">
    <property type="protein sequence ID" value="RZC61943.1"/>
    <property type="molecule type" value="Genomic_DNA"/>
</dbReference>
<name>A0A4Y7JLI7_PAPSO</name>
<feature type="compositionally biased region" description="Polar residues" evidence="1">
    <location>
        <begin position="90"/>
        <end position="101"/>
    </location>
</feature>
<organism evidence="2 3">
    <name type="scientific">Papaver somniferum</name>
    <name type="common">Opium poppy</name>
    <dbReference type="NCBI Taxonomy" id="3469"/>
    <lineage>
        <taxon>Eukaryota</taxon>
        <taxon>Viridiplantae</taxon>
        <taxon>Streptophyta</taxon>
        <taxon>Embryophyta</taxon>
        <taxon>Tracheophyta</taxon>
        <taxon>Spermatophyta</taxon>
        <taxon>Magnoliopsida</taxon>
        <taxon>Ranunculales</taxon>
        <taxon>Papaveraceae</taxon>
        <taxon>Papaveroideae</taxon>
        <taxon>Papaver</taxon>
    </lineage>
</organism>
<protein>
    <submittedName>
        <fullName evidence="2">Uncharacterized protein</fullName>
    </submittedName>
</protein>
<dbReference type="STRING" id="3469.A0A4Y7JLI7"/>
<dbReference type="Proteomes" id="UP000316621">
    <property type="component" value="Chromosome 5"/>
</dbReference>
<dbReference type="AlphaFoldDB" id="A0A4Y7JLI7"/>
<sequence>MELEFETHSYKHNLLRLECDNKEIYGVIDRFSEGLILGPYDLYSKIKGISANFEKNERVAARTSVYSSLELSNPINSSSSSGEDLGVMSEGSSEFKSTSNGDSRKCQKLGFQFCEIEKLLEILEEDNYNMRKAFFAGVEERSELVSEVYRLFQVIQQRIRDHQTTDEKSLPGSLTSFSEDESTATGLPQVLLQATNPSLVTRVRKANIPAIQKPTSTEVL</sequence>
<evidence type="ECO:0000256" key="1">
    <source>
        <dbReference type="SAM" id="MobiDB-lite"/>
    </source>
</evidence>
<dbReference type="OrthoDB" id="1676631at2759"/>
<evidence type="ECO:0000313" key="2">
    <source>
        <dbReference type="EMBL" id="RZC61943.1"/>
    </source>
</evidence>
<evidence type="ECO:0000313" key="3">
    <source>
        <dbReference type="Proteomes" id="UP000316621"/>
    </source>
</evidence>
<accession>A0A4Y7JLI7</accession>
<proteinExistence type="predicted"/>
<gene>
    <name evidence="2" type="ORF">C5167_023695</name>
</gene>
<keyword evidence="3" id="KW-1185">Reference proteome</keyword>
<reference evidence="2 3" key="1">
    <citation type="journal article" date="2018" name="Science">
        <title>The opium poppy genome and morphinan production.</title>
        <authorList>
            <person name="Guo L."/>
            <person name="Winzer T."/>
            <person name="Yang X."/>
            <person name="Li Y."/>
            <person name="Ning Z."/>
            <person name="He Z."/>
            <person name="Teodor R."/>
            <person name="Lu Y."/>
            <person name="Bowser T.A."/>
            <person name="Graham I.A."/>
            <person name="Ye K."/>
        </authorList>
    </citation>
    <scope>NUCLEOTIDE SEQUENCE [LARGE SCALE GENOMIC DNA]</scope>
    <source>
        <strain evidence="3">cv. HN1</strain>
        <tissue evidence="2">Leaves</tissue>
    </source>
</reference>